<feature type="compositionally biased region" description="Acidic residues" evidence="1">
    <location>
        <begin position="192"/>
        <end position="216"/>
    </location>
</feature>
<dbReference type="AlphaFoldDB" id="A0AAD5Q5Q6"/>
<dbReference type="Proteomes" id="UP001209570">
    <property type="component" value="Unassembled WGS sequence"/>
</dbReference>
<dbReference type="Pfam" id="PF21056">
    <property type="entry name" value="ZSWIM1-3_RNaseH-like"/>
    <property type="match status" value="1"/>
</dbReference>
<accession>A0AAD5Q5Q6</accession>
<evidence type="ECO:0000259" key="2">
    <source>
        <dbReference type="Pfam" id="PF21056"/>
    </source>
</evidence>
<evidence type="ECO:0000313" key="3">
    <source>
        <dbReference type="EMBL" id="KAJ0392382.1"/>
    </source>
</evidence>
<dbReference type="PANTHER" id="PTHR31569:SF4">
    <property type="entry name" value="SWIM-TYPE DOMAIN-CONTAINING PROTEIN"/>
    <property type="match status" value="1"/>
</dbReference>
<organism evidence="3 4">
    <name type="scientific">Pythium insidiosum</name>
    <name type="common">Pythiosis disease agent</name>
    <dbReference type="NCBI Taxonomy" id="114742"/>
    <lineage>
        <taxon>Eukaryota</taxon>
        <taxon>Sar</taxon>
        <taxon>Stramenopiles</taxon>
        <taxon>Oomycota</taxon>
        <taxon>Peronosporomycetes</taxon>
        <taxon>Pythiales</taxon>
        <taxon>Pythiaceae</taxon>
        <taxon>Pythium</taxon>
    </lineage>
</organism>
<dbReference type="EMBL" id="JAKCXM010000646">
    <property type="protein sequence ID" value="KAJ0392382.1"/>
    <property type="molecule type" value="Genomic_DNA"/>
</dbReference>
<dbReference type="PANTHER" id="PTHR31569">
    <property type="entry name" value="SWIM-TYPE DOMAIN-CONTAINING PROTEIN"/>
    <property type="match status" value="1"/>
</dbReference>
<gene>
    <name evidence="3" type="ORF">P43SY_006342</name>
</gene>
<keyword evidence="4" id="KW-1185">Reference proteome</keyword>
<feature type="compositionally biased region" description="Low complexity" evidence="1">
    <location>
        <begin position="103"/>
        <end position="124"/>
    </location>
</feature>
<dbReference type="InterPro" id="IPR048324">
    <property type="entry name" value="ZSWIM1-3_RNaseH-like"/>
</dbReference>
<name>A0AAD5Q5Q6_PYTIN</name>
<feature type="compositionally biased region" description="Basic and acidic residues" evidence="1">
    <location>
        <begin position="155"/>
        <end position="167"/>
    </location>
</feature>
<evidence type="ECO:0000313" key="4">
    <source>
        <dbReference type="Proteomes" id="UP001209570"/>
    </source>
</evidence>
<feature type="compositionally biased region" description="Basic and acidic residues" evidence="1">
    <location>
        <begin position="668"/>
        <end position="679"/>
    </location>
</feature>
<feature type="compositionally biased region" description="Basic and acidic residues" evidence="1">
    <location>
        <begin position="129"/>
        <end position="138"/>
    </location>
</feature>
<evidence type="ECO:0000256" key="1">
    <source>
        <dbReference type="SAM" id="MobiDB-lite"/>
    </source>
</evidence>
<dbReference type="InterPro" id="IPR052579">
    <property type="entry name" value="Zinc_finger_SWIM"/>
</dbReference>
<feature type="domain" description="ZSWIM1/3 RNaseH-like" evidence="2">
    <location>
        <begin position="475"/>
        <end position="529"/>
    </location>
</feature>
<reference evidence="3" key="1">
    <citation type="submission" date="2021-12" db="EMBL/GenBank/DDBJ databases">
        <title>Prjna785345.</title>
        <authorList>
            <person name="Rujirawat T."/>
            <person name="Krajaejun T."/>
        </authorList>
    </citation>
    <scope>NUCLEOTIDE SEQUENCE</scope>
    <source>
        <strain evidence="3">Pi057C3</strain>
    </source>
</reference>
<protein>
    <recommendedName>
        <fullName evidence="2">ZSWIM1/3 RNaseH-like domain-containing protein</fullName>
    </recommendedName>
</protein>
<sequence length="730" mass="82419">MSTAQASLATRRSQRIAAQERPIYVFNRPRKPKSYYVYSIYDRDAADPEWYWVKWFGFKDDRHDTAQHRDNLARDGFGDLCDYVDAFKEWEAEAEDGEVRTHGSSASSSMSSAGGSVSGSAAGSPRRPKASDAADVRRSPRIQSKPPVRYVTRTRKAEERAGREASRLLESLFDDDDEAGDDKAGASKSTAEEEEASMSSDEEEEAGEEAESDADDVGGSSMDVHDSSKIRPRMVETSTEAVSVEAPQRFHKDWPSWWEYKKAYEEATFQVIRVTETLGVKTRNERARNTKAAREGLPIVEFPESMDPFRRVFICTHGWKPKTSRVDKNSGKRPRQHIRFTGCPFRFVIQVVKNGSEWQLEVTNGTYYHNHRVSKEVFQTYPSSRGIKDPNVKAVVSTMIECGTKRSRGIKDPNVKAVVSTMIECGTKRSKIYDYLLDRGENVIRSDVDNMISAFKARTTTKNDDDDTAIVLARFAADHDGNAVTVDETSRGETGVISLSSHHMRVMYERFPELLLVDCTHKTNRWMKIHVDVPPVRAFQYNEFAIDVVSKRTKAERYRAALSVSQAMSSEMAEIEDEKEFEGYLADMIQQWRNVRQRKRVRPAIQADNNIDDQLAEVQLSQANSLYCSDLGDVAMLDTQDVHIAEPKSQVVIVPLEKIAECDDERDDHGQVLEDHGPVMDETQPTLQTESTLHDTPTPGGTPTLEDEAKDKPTLEDESETSGDLEDIKM</sequence>
<feature type="compositionally biased region" description="Polar residues" evidence="1">
    <location>
        <begin position="683"/>
        <end position="701"/>
    </location>
</feature>
<feature type="region of interest" description="Disordered" evidence="1">
    <location>
        <begin position="668"/>
        <end position="730"/>
    </location>
</feature>
<proteinExistence type="predicted"/>
<feature type="region of interest" description="Disordered" evidence="1">
    <location>
        <begin position="95"/>
        <end position="233"/>
    </location>
</feature>
<comment type="caution">
    <text evidence="3">The sequence shown here is derived from an EMBL/GenBank/DDBJ whole genome shotgun (WGS) entry which is preliminary data.</text>
</comment>
<feature type="compositionally biased region" description="Acidic residues" evidence="1">
    <location>
        <begin position="716"/>
        <end position="730"/>
    </location>
</feature>